<gene>
    <name evidence="4 9" type="primary">truA</name>
    <name evidence="9" type="ORF">LFWB_2380</name>
</gene>
<evidence type="ECO:0000256" key="4">
    <source>
        <dbReference type="HAMAP-Rule" id="MF_00171"/>
    </source>
</evidence>
<dbReference type="EMBL" id="CP054393">
    <property type="protein sequence ID" value="QTX02808.1"/>
    <property type="molecule type" value="Genomic_DNA"/>
</dbReference>
<dbReference type="AlphaFoldDB" id="A0A975FI55"/>
<dbReference type="CDD" id="cd02570">
    <property type="entry name" value="PseudoU_synth_EcTruA"/>
    <property type="match status" value="1"/>
</dbReference>
<evidence type="ECO:0000259" key="8">
    <source>
        <dbReference type="Pfam" id="PF01416"/>
    </source>
</evidence>
<dbReference type="GO" id="GO:0160147">
    <property type="term" value="F:tRNA pseudouridine(38-40) synthase activity"/>
    <property type="evidence" value="ECO:0007669"/>
    <property type="project" value="UniProtKB-EC"/>
</dbReference>
<dbReference type="InterPro" id="IPR020094">
    <property type="entry name" value="TruA/RsuA/RluB/E/F_N"/>
</dbReference>
<evidence type="ECO:0000256" key="3">
    <source>
        <dbReference type="ARBA" id="ARBA00023235"/>
    </source>
</evidence>
<feature type="binding site" evidence="4 6">
    <location>
        <position position="113"/>
    </location>
    <ligand>
        <name>substrate</name>
    </ligand>
</feature>
<dbReference type="InterPro" id="IPR001406">
    <property type="entry name" value="PsdUridine_synth_TruA"/>
</dbReference>
<dbReference type="NCBIfam" id="TIGR00071">
    <property type="entry name" value="hisT_truA"/>
    <property type="match status" value="1"/>
</dbReference>
<keyword evidence="2 4" id="KW-0819">tRNA processing</keyword>
<dbReference type="RefSeq" id="WP_210954855.1">
    <property type="nucleotide sequence ID" value="NZ_CP054393.1"/>
</dbReference>
<comment type="catalytic activity">
    <reaction evidence="4 7">
        <text>uridine(38/39/40) in tRNA = pseudouridine(38/39/40) in tRNA</text>
        <dbReference type="Rhea" id="RHEA:22376"/>
        <dbReference type="Rhea" id="RHEA-COMP:10085"/>
        <dbReference type="Rhea" id="RHEA-COMP:10087"/>
        <dbReference type="ChEBI" id="CHEBI:65314"/>
        <dbReference type="ChEBI" id="CHEBI:65315"/>
        <dbReference type="EC" id="5.4.99.12"/>
    </reaction>
</comment>
<dbReference type="HAMAP" id="MF_00171">
    <property type="entry name" value="TruA"/>
    <property type="match status" value="1"/>
</dbReference>
<evidence type="ECO:0000256" key="2">
    <source>
        <dbReference type="ARBA" id="ARBA00022694"/>
    </source>
</evidence>
<dbReference type="InterPro" id="IPR020103">
    <property type="entry name" value="PsdUridine_synth_cat_dom_sf"/>
</dbReference>
<name>A0A975FI55_LOWBP</name>
<dbReference type="GO" id="GO:0031119">
    <property type="term" value="P:tRNA pseudouridine synthesis"/>
    <property type="evidence" value="ECO:0007669"/>
    <property type="project" value="UniProtKB-UniRule"/>
</dbReference>
<feature type="active site" description="Nucleophile" evidence="4 5">
    <location>
        <position position="55"/>
    </location>
</feature>
<comment type="function">
    <text evidence="4">Formation of pseudouridine at positions 38, 39 and 40 in the anticodon stem and loop of transfer RNAs.</text>
</comment>
<evidence type="ECO:0000256" key="5">
    <source>
        <dbReference type="PIRSR" id="PIRSR001430-1"/>
    </source>
</evidence>
<dbReference type="Gene3D" id="3.30.70.660">
    <property type="entry name" value="Pseudouridine synthase I, catalytic domain, C-terminal subdomain"/>
    <property type="match status" value="1"/>
</dbReference>
<evidence type="ECO:0000256" key="1">
    <source>
        <dbReference type="ARBA" id="ARBA00009375"/>
    </source>
</evidence>
<evidence type="ECO:0000313" key="10">
    <source>
        <dbReference type="Proteomes" id="UP000672038"/>
    </source>
</evidence>
<dbReference type="FunFam" id="3.30.70.580:FF:000001">
    <property type="entry name" value="tRNA pseudouridine synthase A"/>
    <property type="match status" value="1"/>
</dbReference>
<dbReference type="PANTHER" id="PTHR11142">
    <property type="entry name" value="PSEUDOURIDYLATE SYNTHASE"/>
    <property type="match status" value="1"/>
</dbReference>
<comment type="caution">
    <text evidence="4">Lacks conserved residue(s) required for the propagation of feature annotation.</text>
</comment>
<evidence type="ECO:0000256" key="6">
    <source>
        <dbReference type="PIRSR" id="PIRSR001430-2"/>
    </source>
</evidence>
<sequence length="245" mass="28719">MNKNIIYKLILVYDGANYYGYQKQPNLITIQSVLENALFKVTKRKIKTIAASRTDKGVHSEGQVVSFQTDFRIPPYNLKKALNKIISQDILVLDICICDFPFHARYNSKSKIYRYVFSKKKLNPFNCRFQVYFEKLNFSLIKEAIHLLEGQKDFVLFTNNKDKKKNTIKTIYKVFVEENENQFVIFFHGKGFLKQMILLLVGFLINIAQGKKTLSELENMFLIKNNKKFTFIAPSNGLFLKNIFY</sequence>
<keyword evidence="10" id="KW-1185">Reference proteome</keyword>
<dbReference type="GO" id="GO:0003723">
    <property type="term" value="F:RNA binding"/>
    <property type="evidence" value="ECO:0007669"/>
    <property type="project" value="InterPro"/>
</dbReference>
<protein>
    <recommendedName>
        <fullName evidence="4">tRNA pseudouridine synthase A</fullName>
        <ecNumber evidence="4">5.4.99.12</ecNumber>
    </recommendedName>
    <alternativeName>
        <fullName evidence="4">tRNA pseudouridine(38-40) synthase</fullName>
    </alternativeName>
    <alternativeName>
        <fullName evidence="4">tRNA pseudouridylate synthase I</fullName>
    </alternativeName>
    <alternativeName>
        <fullName evidence="4">tRNA-uridine isomerase I</fullName>
    </alternativeName>
</protein>
<dbReference type="PANTHER" id="PTHR11142:SF0">
    <property type="entry name" value="TRNA PSEUDOURIDINE SYNTHASE-LIKE 1"/>
    <property type="match status" value="1"/>
</dbReference>
<comment type="similarity">
    <text evidence="1 4 7">Belongs to the tRNA pseudouridine synthase TruA family.</text>
</comment>
<dbReference type="InterPro" id="IPR020095">
    <property type="entry name" value="PsdUridine_synth_TruA_C"/>
</dbReference>
<dbReference type="KEGG" id="pluf:LFWB_2380"/>
<proteinExistence type="inferred from homology"/>
<dbReference type="Pfam" id="PF01416">
    <property type="entry name" value="PseudoU_synth_1"/>
    <property type="match status" value="2"/>
</dbReference>
<dbReference type="PIRSF" id="PIRSF001430">
    <property type="entry name" value="tRNA_psdUrid_synth"/>
    <property type="match status" value="1"/>
</dbReference>
<dbReference type="SUPFAM" id="SSF55120">
    <property type="entry name" value="Pseudouridine synthase"/>
    <property type="match status" value="1"/>
</dbReference>
<evidence type="ECO:0000256" key="7">
    <source>
        <dbReference type="RuleBase" id="RU003792"/>
    </source>
</evidence>
<reference evidence="9" key="1">
    <citation type="submission" date="2020-06" db="EMBL/GenBank/DDBJ databases">
        <title>Complete genome sequence of Candidatus Phytoplasma luffae NCHU2019.</title>
        <authorList>
            <person name="Cho S.-T."/>
            <person name="Tan C.-M."/>
            <person name="Li J.-R."/>
            <person name="Chien Y.-Y."/>
            <person name="Chiu Y.-C."/>
            <person name="Yang J.-Y."/>
            <person name="Kuo C.-H."/>
        </authorList>
    </citation>
    <scope>NUCLEOTIDE SEQUENCE</scope>
    <source>
        <strain evidence="9">NCHU2019</strain>
    </source>
</reference>
<dbReference type="Proteomes" id="UP000672038">
    <property type="component" value="Chromosome"/>
</dbReference>
<feature type="domain" description="Pseudouridine synthase I TruA alpha/beta" evidence="8">
    <location>
        <begin position="13"/>
        <end position="107"/>
    </location>
</feature>
<keyword evidence="3 4" id="KW-0413">Isomerase</keyword>
<evidence type="ECO:0000313" key="9">
    <source>
        <dbReference type="EMBL" id="QTX02808.1"/>
    </source>
</evidence>
<dbReference type="InterPro" id="IPR020097">
    <property type="entry name" value="PsdUridine_synth_TruA_a/b_dom"/>
</dbReference>
<dbReference type="EC" id="5.4.99.12" evidence="4"/>
<comment type="subunit">
    <text evidence="4">Homodimer.</text>
</comment>
<feature type="domain" description="Pseudouridine synthase I TruA alpha/beta" evidence="8">
    <location>
        <begin position="144"/>
        <end position="245"/>
    </location>
</feature>
<dbReference type="Gene3D" id="3.30.70.580">
    <property type="entry name" value="Pseudouridine synthase I, catalytic domain, N-terminal subdomain"/>
    <property type="match status" value="1"/>
</dbReference>
<accession>A0A975FI55</accession>
<organism evidence="9 10">
    <name type="scientific">Loofah witches'-broom phytoplasma</name>
    <dbReference type="NCBI Taxonomy" id="35773"/>
    <lineage>
        <taxon>Bacteria</taxon>
        <taxon>Bacillati</taxon>
        <taxon>Mycoplasmatota</taxon>
        <taxon>Mollicutes</taxon>
        <taxon>Acholeplasmatales</taxon>
        <taxon>Acholeplasmataceae</taxon>
        <taxon>Candidatus Phytoplasma</taxon>
        <taxon>16SrVIII (Loofah witches'-broom group)</taxon>
    </lineage>
</organism>